<keyword evidence="4 9" id="KW-0812">Transmembrane</keyword>
<dbReference type="EC" id="2.5.1.141" evidence="9"/>
<proteinExistence type="inferred from homology"/>
<dbReference type="GO" id="GO:0005886">
    <property type="term" value="C:plasma membrane"/>
    <property type="evidence" value="ECO:0007669"/>
    <property type="project" value="UniProtKB-SubCell"/>
</dbReference>
<dbReference type="GO" id="GO:0048034">
    <property type="term" value="P:heme O biosynthetic process"/>
    <property type="evidence" value="ECO:0007669"/>
    <property type="project" value="UniProtKB-UniRule"/>
</dbReference>
<dbReference type="NCBIfam" id="NF003348">
    <property type="entry name" value="PRK04375.1-1"/>
    <property type="match status" value="1"/>
</dbReference>
<dbReference type="UniPathway" id="UPA00834">
    <property type="reaction ID" value="UER00712"/>
</dbReference>
<dbReference type="EMBL" id="DF196819">
    <property type="protein sequence ID" value="GAD30099.1"/>
    <property type="molecule type" value="Genomic_DNA"/>
</dbReference>
<evidence type="ECO:0000256" key="6">
    <source>
        <dbReference type="ARBA" id="ARBA00023133"/>
    </source>
</evidence>
<feature type="transmembrane region" description="Helical" evidence="9">
    <location>
        <begin position="161"/>
        <end position="184"/>
    </location>
</feature>
<dbReference type="HAMAP" id="MF_00154">
    <property type="entry name" value="CyoE_CtaB"/>
    <property type="match status" value="1"/>
</dbReference>
<evidence type="ECO:0000256" key="2">
    <source>
        <dbReference type="ARBA" id="ARBA00022475"/>
    </source>
</evidence>
<protein>
    <recommendedName>
        <fullName evidence="9">Protoheme IX farnesyltransferase</fullName>
        <ecNumber evidence="9">2.5.1.141</ecNumber>
    </recommendedName>
    <alternativeName>
        <fullName evidence="9">Heme B farnesyltransferase</fullName>
    </alternativeName>
    <alternativeName>
        <fullName evidence="9">Heme O synthase</fullName>
    </alternativeName>
</protein>
<dbReference type="HOGENOM" id="CLU_029631_0_0_6"/>
<dbReference type="NCBIfam" id="TIGR01473">
    <property type="entry name" value="cyoE_ctaB"/>
    <property type="match status" value="1"/>
</dbReference>
<dbReference type="eggNOG" id="COG0109">
    <property type="taxonomic scope" value="Bacteria"/>
</dbReference>
<evidence type="ECO:0000256" key="3">
    <source>
        <dbReference type="ARBA" id="ARBA00022679"/>
    </source>
</evidence>
<dbReference type="GO" id="GO:0008495">
    <property type="term" value="F:protoheme IX farnesyltransferase activity"/>
    <property type="evidence" value="ECO:0007669"/>
    <property type="project" value="UniProtKB-UniRule"/>
</dbReference>
<dbReference type="PANTHER" id="PTHR43448">
    <property type="entry name" value="PROTOHEME IX FARNESYLTRANSFERASE, MITOCHONDRIAL"/>
    <property type="match status" value="1"/>
</dbReference>
<feature type="transmembrane region" description="Helical" evidence="9">
    <location>
        <begin position="12"/>
        <end position="29"/>
    </location>
</feature>
<evidence type="ECO:0000256" key="4">
    <source>
        <dbReference type="ARBA" id="ARBA00022692"/>
    </source>
</evidence>
<dbReference type="AlphaFoldDB" id="A0A0U1P6A2"/>
<evidence type="ECO:0000313" key="11">
    <source>
        <dbReference type="Proteomes" id="UP000030675"/>
    </source>
</evidence>
<name>A0A0U1P6A2_PHOLE</name>
<dbReference type="Proteomes" id="UP000030675">
    <property type="component" value="Unassembled WGS sequence"/>
</dbReference>
<sequence length="305" mass="33045">MYRPYLKITKPGIIGGNLVAAIGGVLLASQGNIDWLLLLAVCTGTSLIVASGCVFNNVIDKDIDRLMKRTCERELVKNVIPVSHALIWATALGLSGFYILSQFTTTVALQFGVLGFVVYVGLYSLYYKRKSVYGTLIGGLSGACPPVIGYCAVTGHFDAGAAILFITFCIWQLPHSYAIAIYRFDDYKAASIPVLPVEVGIARARLHIIAYIIAFAVAALALNYLGYAGSWYALGVGLVSLHWLYIAKVGYQKVPDAQWGKQMLLCSIANIMVFCLLISLDFSAGDLSENYQASNTVVSTLLERS</sequence>
<feature type="transmembrane region" description="Helical" evidence="9">
    <location>
        <begin position="133"/>
        <end position="155"/>
    </location>
</feature>
<comment type="miscellaneous">
    <text evidence="9">Carbon 2 of the heme B porphyrin ring is defined according to the Fischer nomenclature.</text>
</comment>
<feature type="transmembrane region" description="Helical" evidence="9">
    <location>
        <begin position="35"/>
        <end position="59"/>
    </location>
</feature>
<feature type="transmembrane region" description="Helical" evidence="9">
    <location>
        <begin position="231"/>
        <end position="251"/>
    </location>
</feature>
<keyword evidence="2 9" id="KW-1003">Cell membrane</keyword>
<keyword evidence="7 9" id="KW-0472">Membrane</keyword>
<feature type="transmembrane region" description="Helical" evidence="9">
    <location>
        <begin position="263"/>
        <end position="280"/>
    </location>
</feature>
<dbReference type="FunFam" id="1.10.357.140:FF:000001">
    <property type="entry name" value="Protoheme IX farnesyltransferase"/>
    <property type="match status" value="1"/>
</dbReference>
<dbReference type="InterPro" id="IPR030470">
    <property type="entry name" value="UbiA_prenylTrfase_CS"/>
</dbReference>
<dbReference type="Gene3D" id="1.10.357.140">
    <property type="entry name" value="UbiA prenyltransferase"/>
    <property type="match status" value="1"/>
</dbReference>
<comment type="catalytic activity">
    <reaction evidence="8 9">
        <text>heme b + (2E,6E)-farnesyl diphosphate + H2O = Fe(II)-heme o + diphosphate</text>
        <dbReference type="Rhea" id="RHEA:28070"/>
        <dbReference type="ChEBI" id="CHEBI:15377"/>
        <dbReference type="ChEBI" id="CHEBI:33019"/>
        <dbReference type="ChEBI" id="CHEBI:60344"/>
        <dbReference type="ChEBI" id="CHEBI:60530"/>
        <dbReference type="ChEBI" id="CHEBI:175763"/>
        <dbReference type="EC" id="2.5.1.141"/>
    </reaction>
</comment>
<evidence type="ECO:0000256" key="9">
    <source>
        <dbReference type="HAMAP-Rule" id="MF_00154"/>
    </source>
</evidence>
<dbReference type="InterPro" id="IPR006369">
    <property type="entry name" value="Protohaem_IX_farnesylTrfase"/>
</dbReference>
<comment type="subcellular location">
    <subcellularLocation>
        <location evidence="1 9">Cell membrane</location>
        <topology evidence="1 9">Multi-pass membrane protein</topology>
    </subcellularLocation>
</comment>
<dbReference type="PROSITE" id="PS00943">
    <property type="entry name" value="UBIA"/>
    <property type="match status" value="1"/>
</dbReference>
<evidence type="ECO:0000256" key="7">
    <source>
        <dbReference type="ARBA" id="ARBA00023136"/>
    </source>
</evidence>
<keyword evidence="5 9" id="KW-1133">Transmembrane helix</keyword>
<reference evidence="11" key="1">
    <citation type="submission" date="2012-12" db="EMBL/GenBank/DDBJ databases">
        <title>Genome Sequence of Photobacterium leiognathi lrivu.4.1.</title>
        <authorList>
            <person name="Urbanczyk H."/>
            <person name="Ogura Y."/>
            <person name="Hayashi T."/>
            <person name="Dunlap P.V."/>
        </authorList>
    </citation>
    <scope>NUCLEOTIDE SEQUENCE [LARGE SCALE GENOMIC DNA]</scope>
    <source>
        <strain evidence="11">lrivu.4.1</strain>
    </source>
</reference>
<comment type="similarity">
    <text evidence="9">Belongs to the UbiA prenyltransferase family. Protoheme IX farnesyltransferase subfamily.</text>
</comment>
<comment type="pathway">
    <text evidence="9">Porphyrin-containing compound metabolism; heme O biosynthesis; heme O from protoheme: step 1/1.</text>
</comment>
<gene>
    <name evidence="9" type="primary">cyoE</name>
    <name evidence="10" type="ORF">PLEI_1754</name>
</gene>
<dbReference type="InterPro" id="IPR000537">
    <property type="entry name" value="UbiA_prenyltransferase"/>
</dbReference>
<feature type="transmembrane region" description="Helical" evidence="9">
    <location>
        <begin position="204"/>
        <end position="225"/>
    </location>
</feature>
<dbReference type="InterPro" id="IPR044878">
    <property type="entry name" value="UbiA_sf"/>
</dbReference>
<keyword evidence="6 9" id="KW-0350">Heme biosynthesis</keyword>
<accession>A0A0U1P6A2</accession>
<evidence type="ECO:0000256" key="5">
    <source>
        <dbReference type="ARBA" id="ARBA00022989"/>
    </source>
</evidence>
<organism evidence="10 11">
    <name type="scientific">Photobacterium leiognathi lrivu.4.1</name>
    <dbReference type="NCBI Taxonomy" id="1248232"/>
    <lineage>
        <taxon>Bacteria</taxon>
        <taxon>Pseudomonadati</taxon>
        <taxon>Pseudomonadota</taxon>
        <taxon>Gammaproteobacteria</taxon>
        <taxon>Vibrionales</taxon>
        <taxon>Vibrionaceae</taxon>
        <taxon>Photobacterium</taxon>
    </lineage>
</organism>
<evidence type="ECO:0000313" key="10">
    <source>
        <dbReference type="EMBL" id="GAD30099.1"/>
    </source>
</evidence>
<dbReference type="PANTHER" id="PTHR43448:SF2">
    <property type="entry name" value="PROTOHEME IX FARNESYLTRANSFERASE, MITOCHONDRIAL"/>
    <property type="match status" value="1"/>
</dbReference>
<feature type="transmembrane region" description="Helical" evidence="9">
    <location>
        <begin position="79"/>
        <end position="101"/>
    </location>
</feature>
<comment type="function">
    <text evidence="9">Converts heme B (protoheme IX) to heme O by substitution of the vinyl group on carbon 2 of heme B porphyrin ring with a hydroxyethyl farnesyl side group.</text>
</comment>
<dbReference type="Pfam" id="PF01040">
    <property type="entry name" value="UbiA"/>
    <property type="match status" value="1"/>
</dbReference>
<dbReference type="CDD" id="cd13957">
    <property type="entry name" value="PT_UbiA_Cox10"/>
    <property type="match status" value="1"/>
</dbReference>
<feature type="transmembrane region" description="Helical" evidence="9">
    <location>
        <begin position="107"/>
        <end position="126"/>
    </location>
</feature>
<evidence type="ECO:0000256" key="1">
    <source>
        <dbReference type="ARBA" id="ARBA00004651"/>
    </source>
</evidence>
<dbReference type="RefSeq" id="WP_023932682.1">
    <property type="nucleotide sequence ID" value="NZ_DF196819.1"/>
</dbReference>
<evidence type="ECO:0000256" key="8">
    <source>
        <dbReference type="ARBA" id="ARBA00047690"/>
    </source>
</evidence>
<keyword evidence="3 9" id="KW-0808">Transferase</keyword>